<dbReference type="Proteomes" id="UP000053328">
    <property type="component" value="Unassembled WGS sequence"/>
</dbReference>
<dbReference type="GO" id="GO:0000776">
    <property type="term" value="C:kinetochore"/>
    <property type="evidence" value="ECO:0007669"/>
    <property type="project" value="InterPro"/>
</dbReference>
<sequence>MSSSLDYASTLSAVRAQQAENPLSILALAEPMTASQTEFFSSGRSATRQRQSDVSSTNNASTDTGMADSLQLTPASLAADLAHYKDLFSKLRFSYLEQVTKEKYLRSIVGDPPSVVGHEENAVLEVRLGAMKAELQDKKRGVDALVENMEAQARTLAAVYEDVNAKIAVLERANPNVDRLRAEVEALRRELVQRQEGGEDGDTINNSRNNSANARKRRERDDPRMNLSLDETARALEEQNARMAGVEERIDALERDIPSKVARLEEVDRELAELDRRRNESVRLAVEGKRRKEAGGRDEVEELGKWYRCQEVVMKGLGLDVNE</sequence>
<evidence type="ECO:0000256" key="1">
    <source>
        <dbReference type="SAM" id="Coils"/>
    </source>
</evidence>
<evidence type="ECO:0000313" key="4">
    <source>
        <dbReference type="EMBL" id="KIW15421.1"/>
    </source>
</evidence>
<feature type="coiled-coil region" evidence="1">
    <location>
        <begin position="229"/>
        <end position="284"/>
    </location>
</feature>
<dbReference type="STRING" id="91928.A0A0D1YKB8"/>
<dbReference type="GeneID" id="27332550"/>
<dbReference type="InterPro" id="IPR048781">
    <property type="entry name" value="Sos7_CC"/>
</dbReference>
<dbReference type="InterPro" id="IPR037475">
    <property type="entry name" value="Sos7"/>
</dbReference>
<evidence type="ECO:0000313" key="5">
    <source>
        <dbReference type="Proteomes" id="UP000053328"/>
    </source>
</evidence>
<reference evidence="4 5" key="1">
    <citation type="submission" date="2015-01" db="EMBL/GenBank/DDBJ databases">
        <title>The Genome Sequence of Exophiala spinifera CBS89968.</title>
        <authorList>
            <consortium name="The Broad Institute Genomics Platform"/>
            <person name="Cuomo C."/>
            <person name="de Hoog S."/>
            <person name="Gorbushina A."/>
            <person name="Stielow B."/>
            <person name="Teixiera M."/>
            <person name="Abouelleil A."/>
            <person name="Chapman S.B."/>
            <person name="Priest M."/>
            <person name="Young S.K."/>
            <person name="Wortman J."/>
            <person name="Nusbaum C."/>
            <person name="Birren B."/>
        </authorList>
    </citation>
    <scope>NUCLEOTIDE SEQUENCE [LARGE SCALE GENOMIC DNA]</scope>
    <source>
        <strain evidence="4 5">CBS 89968</strain>
    </source>
</reference>
<protein>
    <recommendedName>
        <fullName evidence="3">Kinetochore protein Sos7 coiled-coil domain-containing protein</fullName>
    </recommendedName>
</protein>
<dbReference type="AlphaFoldDB" id="A0A0D1YKB8"/>
<dbReference type="VEuPathDB" id="FungiDB:PV08_05467"/>
<feature type="region of interest" description="Disordered" evidence="2">
    <location>
        <begin position="38"/>
        <end position="67"/>
    </location>
</feature>
<gene>
    <name evidence="4" type="ORF">PV08_05467</name>
</gene>
<dbReference type="HOGENOM" id="CLU_060160_0_0_1"/>
<dbReference type="PANTHER" id="PTHR37329">
    <property type="entry name" value="KINETOCHORE PROTEIN SOS7"/>
    <property type="match status" value="1"/>
</dbReference>
<dbReference type="PANTHER" id="PTHR37329:SF1">
    <property type="entry name" value="KINETOCHORE PROTEIN SOS7"/>
    <property type="match status" value="1"/>
</dbReference>
<feature type="domain" description="Kinetochore protein Sos7 coiled-coil" evidence="3">
    <location>
        <begin position="86"/>
        <end position="160"/>
    </location>
</feature>
<feature type="region of interest" description="Disordered" evidence="2">
    <location>
        <begin position="193"/>
        <end position="224"/>
    </location>
</feature>
<evidence type="ECO:0000256" key="2">
    <source>
        <dbReference type="SAM" id="MobiDB-lite"/>
    </source>
</evidence>
<dbReference type="RefSeq" id="XP_016235637.1">
    <property type="nucleotide sequence ID" value="XM_016379810.1"/>
</dbReference>
<organism evidence="4 5">
    <name type="scientific">Exophiala spinifera</name>
    <dbReference type="NCBI Taxonomy" id="91928"/>
    <lineage>
        <taxon>Eukaryota</taxon>
        <taxon>Fungi</taxon>
        <taxon>Dikarya</taxon>
        <taxon>Ascomycota</taxon>
        <taxon>Pezizomycotina</taxon>
        <taxon>Eurotiomycetes</taxon>
        <taxon>Chaetothyriomycetidae</taxon>
        <taxon>Chaetothyriales</taxon>
        <taxon>Herpotrichiellaceae</taxon>
        <taxon>Exophiala</taxon>
    </lineage>
</organism>
<proteinExistence type="predicted"/>
<accession>A0A0D1YKB8</accession>
<dbReference type="GO" id="GO:0034501">
    <property type="term" value="P:protein localization to kinetochore"/>
    <property type="evidence" value="ECO:0007669"/>
    <property type="project" value="InterPro"/>
</dbReference>
<keyword evidence="5" id="KW-1185">Reference proteome</keyword>
<evidence type="ECO:0000259" key="3">
    <source>
        <dbReference type="Pfam" id="PF20882"/>
    </source>
</evidence>
<keyword evidence="1" id="KW-0175">Coiled coil</keyword>
<dbReference type="OrthoDB" id="18959at2759"/>
<dbReference type="EMBL" id="KN847495">
    <property type="protein sequence ID" value="KIW15421.1"/>
    <property type="molecule type" value="Genomic_DNA"/>
</dbReference>
<dbReference type="GO" id="GO:0051315">
    <property type="term" value="P:attachment of mitotic spindle microtubules to kinetochore"/>
    <property type="evidence" value="ECO:0007669"/>
    <property type="project" value="TreeGrafter"/>
</dbReference>
<dbReference type="Pfam" id="PF20882">
    <property type="entry name" value="Sos7"/>
    <property type="match status" value="1"/>
</dbReference>
<name>A0A0D1YKB8_9EURO</name>